<organism evidence="1 2">
    <name type="scientific">Dioscorea alata</name>
    <name type="common">Purple yam</name>
    <dbReference type="NCBI Taxonomy" id="55571"/>
    <lineage>
        <taxon>Eukaryota</taxon>
        <taxon>Viridiplantae</taxon>
        <taxon>Streptophyta</taxon>
        <taxon>Embryophyta</taxon>
        <taxon>Tracheophyta</taxon>
        <taxon>Spermatophyta</taxon>
        <taxon>Magnoliopsida</taxon>
        <taxon>Liliopsida</taxon>
        <taxon>Dioscoreales</taxon>
        <taxon>Dioscoreaceae</taxon>
        <taxon>Dioscorea</taxon>
    </lineage>
</organism>
<dbReference type="EMBL" id="CM037027">
    <property type="protein sequence ID" value="KAH7658145.1"/>
    <property type="molecule type" value="Genomic_DNA"/>
</dbReference>
<dbReference type="Proteomes" id="UP000827976">
    <property type="component" value="Chromosome 17"/>
</dbReference>
<comment type="caution">
    <text evidence="1">The sequence shown here is derived from an EMBL/GenBank/DDBJ whole genome shotgun (WGS) entry which is preliminary data.</text>
</comment>
<accession>A0ACB7UCT9</accession>
<proteinExistence type="predicted"/>
<gene>
    <name evidence="1" type="ORF">IHE45_17G067700</name>
</gene>
<sequence>MSDNKLTSLVITVKKQKKTSISKLSLDVAHCFLGVKQKMIHPHLLVRLPCYNFSPFHSPTFGIPLVAVKVTILGIANSYSVKGCVYNSYCLAIQTDDGFLELTHPHRITTLCSAHCLTQHLTAQANDNHAPPVSLFPRAPFSFKTIRYVSSPSEIFNAFATMLHWTSGSAFIVGILFYLYAFYRSTGNSLCPYCTLTCLGFDGGLEKPPIDALYPIILDNACILCLIMVAGIELTDVYSSDTVIAFRRKEVHGPWPFYLHTVLLRQFFTYCGKFPTGVSRMSLGRVSVPV</sequence>
<keyword evidence="2" id="KW-1185">Reference proteome</keyword>
<protein>
    <submittedName>
        <fullName evidence="1">Uncharacterized protein</fullName>
    </submittedName>
</protein>
<evidence type="ECO:0000313" key="1">
    <source>
        <dbReference type="EMBL" id="KAH7658145.1"/>
    </source>
</evidence>
<name>A0ACB7UCT9_DIOAL</name>
<evidence type="ECO:0000313" key="2">
    <source>
        <dbReference type="Proteomes" id="UP000827976"/>
    </source>
</evidence>
<reference evidence="2" key="1">
    <citation type="journal article" date="2022" name="Nat. Commun.">
        <title>Chromosome evolution and the genetic basis of agronomically important traits in greater yam.</title>
        <authorList>
            <person name="Bredeson J.V."/>
            <person name="Lyons J.B."/>
            <person name="Oniyinde I.O."/>
            <person name="Okereke N.R."/>
            <person name="Kolade O."/>
            <person name="Nnabue I."/>
            <person name="Nwadili C.O."/>
            <person name="Hribova E."/>
            <person name="Parker M."/>
            <person name="Nwogha J."/>
            <person name="Shu S."/>
            <person name="Carlson J."/>
            <person name="Kariba R."/>
            <person name="Muthemba S."/>
            <person name="Knop K."/>
            <person name="Barton G.J."/>
            <person name="Sherwood A.V."/>
            <person name="Lopez-Montes A."/>
            <person name="Asiedu R."/>
            <person name="Jamnadass R."/>
            <person name="Muchugi A."/>
            <person name="Goodstein D."/>
            <person name="Egesi C.N."/>
            <person name="Featherston J."/>
            <person name="Asfaw A."/>
            <person name="Simpson G.G."/>
            <person name="Dolezel J."/>
            <person name="Hendre P.S."/>
            <person name="Van Deynze A."/>
            <person name="Kumar P.L."/>
            <person name="Obidiegwu J.E."/>
            <person name="Bhattacharjee R."/>
            <person name="Rokhsar D.S."/>
        </authorList>
    </citation>
    <scope>NUCLEOTIDE SEQUENCE [LARGE SCALE GENOMIC DNA]</scope>
    <source>
        <strain evidence="2">cv. TDa95/00328</strain>
    </source>
</reference>